<comment type="caution">
    <text evidence="11">The sequence shown here is derived from an EMBL/GenBank/DDBJ whole genome shotgun (WGS) entry which is preliminary data.</text>
</comment>
<gene>
    <name evidence="11" type="primary">pgeF</name>
    <name evidence="11" type="ORF">V6X30_06515</name>
</gene>
<protein>
    <recommendedName>
        <fullName evidence="10">Purine nucleoside phosphorylase</fullName>
    </recommendedName>
</protein>
<evidence type="ECO:0000313" key="11">
    <source>
        <dbReference type="EMBL" id="MEX0431047.1"/>
    </source>
</evidence>
<keyword evidence="6" id="KW-0862">Zinc</keyword>
<evidence type="ECO:0000256" key="6">
    <source>
        <dbReference type="ARBA" id="ARBA00022833"/>
    </source>
</evidence>
<evidence type="ECO:0000256" key="8">
    <source>
        <dbReference type="ARBA" id="ARBA00048968"/>
    </source>
</evidence>
<accession>A0ABV3T767</accession>
<dbReference type="PANTHER" id="PTHR30616">
    <property type="entry name" value="UNCHARACTERIZED PROTEIN YFIH"/>
    <property type="match status" value="1"/>
</dbReference>
<dbReference type="InterPro" id="IPR003730">
    <property type="entry name" value="Cu_polyphenol_OxRdtase"/>
</dbReference>
<dbReference type="Pfam" id="PF02578">
    <property type="entry name" value="Cu-oxidase_4"/>
    <property type="match status" value="1"/>
</dbReference>
<dbReference type="CDD" id="cd16833">
    <property type="entry name" value="YfiH"/>
    <property type="match status" value="1"/>
</dbReference>
<keyword evidence="3" id="KW-0808">Transferase</keyword>
<dbReference type="Gene3D" id="3.60.140.10">
    <property type="entry name" value="CNF1/YfiH-like putative cysteine hydrolases"/>
    <property type="match status" value="1"/>
</dbReference>
<evidence type="ECO:0000313" key="12">
    <source>
        <dbReference type="Proteomes" id="UP001556637"/>
    </source>
</evidence>
<dbReference type="Proteomes" id="UP001556637">
    <property type="component" value="Unassembled WGS sequence"/>
</dbReference>
<comment type="similarity">
    <text evidence="2 10">Belongs to the purine nucleoside phosphorylase YfiH/LACC1 family.</text>
</comment>
<keyword evidence="4" id="KW-0479">Metal-binding</keyword>
<keyword evidence="5" id="KW-0378">Hydrolase</keyword>
<reference evidence="11 12" key="1">
    <citation type="submission" date="2024-02" db="EMBL/GenBank/DDBJ databases">
        <title>New especies of Spiribacter isolated from saline water.</title>
        <authorList>
            <person name="Leon M.J."/>
            <person name="De La Haba R."/>
            <person name="Sanchez-Porro C."/>
            <person name="Ventosa A."/>
        </authorList>
    </citation>
    <scope>NUCLEOTIDE SEQUENCE [LARGE SCALE GENOMIC DNA]</scope>
    <source>
        <strain evidence="12">ag22IC4-189</strain>
    </source>
</reference>
<dbReference type="EMBL" id="JBAKFF010000001">
    <property type="protein sequence ID" value="MEX0431047.1"/>
    <property type="molecule type" value="Genomic_DNA"/>
</dbReference>
<dbReference type="SUPFAM" id="SSF64438">
    <property type="entry name" value="CNF1/YfiH-like putative cysteine hydrolases"/>
    <property type="match status" value="1"/>
</dbReference>
<proteinExistence type="inferred from homology"/>
<organism evidence="11 12">
    <name type="scientific">Spiribacter insolitus</name>
    <dbReference type="NCBI Taxonomy" id="3122417"/>
    <lineage>
        <taxon>Bacteria</taxon>
        <taxon>Pseudomonadati</taxon>
        <taxon>Pseudomonadota</taxon>
        <taxon>Gammaproteobacteria</taxon>
        <taxon>Chromatiales</taxon>
        <taxon>Ectothiorhodospiraceae</taxon>
        <taxon>Spiribacter</taxon>
    </lineage>
</organism>
<comment type="catalytic activity">
    <reaction evidence="7">
        <text>adenosine + H2O + H(+) = inosine + NH4(+)</text>
        <dbReference type="Rhea" id="RHEA:24408"/>
        <dbReference type="ChEBI" id="CHEBI:15377"/>
        <dbReference type="ChEBI" id="CHEBI:15378"/>
        <dbReference type="ChEBI" id="CHEBI:16335"/>
        <dbReference type="ChEBI" id="CHEBI:17596"/>
        <dbReference type="ChEBI" id="CHEBI:28938"/>
        <dbReference type="EC" id="3.5.4.4"/>
    </reaction>
    <physiologicalReaction direction="left-to-right" evidence="7">
        <dbReference type="Rhea" id="RHEA:24409"/>
    </physiologicalReaction>
</comment>
<dbReference type="RefSeq" id="WP_367983815.1">
    <property type="nucleotide sequence ID" value="NZ_JBAKFF010000001.1"/>
</dbReference>
<comment type="catalytic activity">
    <reaction evidence="9">
        <text>S-methyl-5'-thioadenosine + phosphate = 5-(methylsulfanyl)-alpha-D-ribose 1-phosphate + adenine</text>
        <dbReference type="Rhea" id="RHEA:11852"/>
        <dbReference type="ChEBI" id="CHEBI:16708"/>
        <dbReference type="ChEBI" id="CHEBI:17509"/>
        <dbReference type="ChEBI" id="CHEBI:43474"/>
        <dbReference type="ChEBI" id="CHEBI:58533"/>
        <dbReference type="EC" id="2.4.2.28"/>
    </reaction>
    <physiologicalReaction direction="left-to-right" evidence="9">
        <dbReference type="Rhea" id="RHEA:11853"/>
    </physiologicalReaction>
</comment>
<comment type="catalytic activity">
    <reaction evidence="8">
        <text>adenosine + phosphate = alpha-D-ribose 1-phosphate + adenine</text>
        <dbReference type="Rhea" id="RHEA:27642"/>
        <dbReference type="ChEBI" id="CHEBI:16335"/>
        <dbReference type="ChEBI" id="CHEBI:16708"/>
        <dbReference type="ChEBI" id="CHEBI:43474"/>
        <dbReference type="ChEBI" id="CHEBI:57720"/>
        <dbReference type="EC" id="2.4.2.1"/>
    </reaction>
    <physiologicalReaction direction="left-to-right" evidence="8">
        <dbReference type="Rhea" id="RHEA:27643"/>
    </physiologicalReaction>
</comment>
<evidence type="ECO:0000256" key="9">
    <source>
        <dbReference type="ARBA" id="ARBA00049893"/>
    </source>
</evidence>
<evidence type="ECO:0000256" key="5">
    <source>
        <dbReference type="ARBA" id="ARBA00022801"/>
    </source>
</evidence>
<evidence type="ECO:0000256" key="2">
    <source>
        <dbReference type="ARBA" id="ARBA00007353"/>
    </source>
</evidence>
<evidence type="ECO:0000256" key="1">
    <source>
        <dbReference type="ARBA" id="ARBA00000553"/>
    </source>
</evidence>
<evidence type="ECO:0000256" key="3">
    <source>
        <dbReference type="ARBA" id="ARBA00022679"/>
    </source>
</evidence>
<name>A0ABV3T767_9GAMM</name>
<dbReference type="NCBIfam" id="TIGR00726">
    <property type="entry name" value="peptidoglycan editing factor PgeF"/>
    <property type="match status" value="1"/>
</dbReference>
<dbReference type="InterPro" id="IPR011324">
    <property type="entry name" value="Cytotoxic_necrot_fac-like_cat"/>
</dbReference>
<sequence>MPRPVNAIEILHPDWDLPVRAGFTTRAGGMSPSPYDSLNLALHVADDPARAHENRRRLVAQAGLPEQPRWVAQVHGTRVVHAGEVECDVTEADAVWTDQPGQVCAVLVADCLPILLADRAGGCVAAVHAGWRGLAAGILQQAVATLPVAASDLAACIGPCIGPEAYEVGPDVIDSIMRSDIQPVCHPSSRDSTRFQLDLAATARDVLALAGVADIRRVGHCTHSDPARFFSYRRDGITGRMAGYITNR</sequence>
<dbReference type="PANTHER" id="PTHR30616:SF2">
    <property type="entry name" value="PURINE NUCLEOSIDE PHOSPHORYLASE LACC1"/>
    <property type="match status" value="1"/>
</dbReference>
<dbReference type="InterPro" id="IPR038371">
    <property type="entry name" value="Cu_polyphenol_OxRdtase_sf"/>
</dbReference>
<keyword evidence="12" id="KW-1185">Reference proteome</keyword>
<comment type="catalytic activity">
    <reaction evidence="1">
        <text>inosine + phosphate = alpha-D-ribose 1-phosphate + hypoxanthine</text>
        <dbReference type="Rhea" id="RHEA:27646"/>
        <dbReference type="ChEBI" id="CHEBI:17368"/>
        <dbReference type="ChEBI" id="CHEBI:17596"/>
        <dbReference type="ChEBI" id="CHEBI:43474"/>
        <dbReference type="ChEBI" id="CHEBI:57720"/>
        <dbReference type="EC" id="2.4.2.1"/>
    </reaction>
    <physiologicalReaction direction="left-to-right" evidence="1">
        <dbReference type="Rhea" id="RHEA:27647"/>
    </physiologicalReaction>
</comment>
<evidence type="ECO:0000256" key="10">
    <source>
        <dbReference type="RuleBase" id="RU361274"/>
    </source>
</evidence>
<evidence type="ECO:0000256" key="4">
    <source>
        <dbReference type="ARBA" id="ARBA00022723"/>
    </source>
</evidence>
<evidence type="ECO:0000256" key="7">
    <source>
        <dbReference type="ARBA" id="ARBA00047989"/>
    </source>
</evidence>